<proteinExistence type="predicted"/>
<evidence type="ECO:0000313" key="2">
    <source>
        <dbReference type="EMBL" id="SDK33272.1"/>
    </source>
</evidence>
<accession>A0A7Z7FS34</accession>
<dbReference type="Proteomes" id="UP000198917">
    <property type="component" value="Unassembled WGS sequence"/>
</dbReference>
<dbReference type="Pfam" id="PF18863">
    <property type="entry name" value="AbiJ_NTD4"/>
    <property type="match status" value="1"/>
</dbReference>
<comment type="caution">
    <text evidence="2">The sequence shown here is derived from an EMBL/GenBank/DDBJ whole genome shotgun (WGS) entry which is preliminary data.</text>
</comment>
<reference evidence="2 3" key="1">
    <citation type="submission" date="2016-10" db="EMBL/GenBank/DDBJ databases">
        <authorList>
            <person name="Varghese N."/>
            <person name="Submissions S."/>
        </authorList>
    </citation>
    <scope>NUCLEOTIDE SEQUENCE [LARGE SCALE GENOMIC DNA]</scope>
    <source>
        <strain evidence="2 3">PDC82</strain>
    </source>
</reference>
<gene>
    <name evidence="2" type="ORF">SAMN05428983_4616</name>
</gene>
<feature type="domain" description="HEPN AbiJ-N-terminal" evidence="1">
    <location>
        <begin position="5"/>
        <end position="145"/>
    </location>
</feature>
<dbReference type="EMBL" id="FNEW01000007">
    <property type="protein sequence ID" value="SDK33272.1"/>
    <property type="molecule type" value="Genomic_DNA"/>
</dbReference>
<protein>
    <recommendedName>
        <fullName evidence="1">HEPN AbiJ-N-terminal domain-containing protein</fullName>
    </recommendedName>
</protein>
<organism evidence="2 3">
    <name type="scientific">Agrobacterium fabrum</name>
    <dbReference type="NCBI Taxonomy" id="1176649"/>
    <lineage>
        <taxon>Bacteria</taxon>
        <taxon>Pseudomonadati</taxon>
        <taxon>Pseudomonadota</taxon>
        <taxon>Alphaproteobacteria</taxon>
        <taxon>Hyphomicrobiales</taxon>
        <taxon>Rhizobiaceae</taxon>
        <taxon>Rhizobium/Agrobacterium group</taxon>
        <taxon>Agrobacterium</taxon>
        <taxon>Agrobacterium tumefaciens complex</taxon>
    </lineage>
</organism>
<dbReference type="AlphaFoldDB" id="A0A7Z7FS34"/>
<name>A0A7Z7FS34_9HYPH</name>
<evidence type="ECO:0000313" key="3">
    <source>
        <dbReference type="Proteomes" id="UP000198917"/>
    </source>
</evidence>
<dbReference type="RefSeq" id="WP_092734570.1">
    <property type="nucleotide sequence ID" value="NZ_FNEW01000007.1"/>
</dbReference>
<sequence length="261" mass="29494">MNRFFSDRHGYRGPEPEISVREDAPDFLRFQVASIARNCELSPRAIRAIVCDILLEVPDPSNWSEYPNIWDEVLSLLSTCEWYKVYDIAEALWRSFEYRPDQQERFENDLNRVFREKGIGWELRNPDGIVFRGDQTFAVATEQAVDAFAQTGRYTAAGEIREALKDISRRPEPDRTGAIQHSMAALECVARDLTNSPNLNLGQIINGLSLTPPLGDAVHKLWGYASQKGRHVQEGHDASAAEAELVVSVACSLAVFLLRRD</sequence>
<dbReference type="InterPro" id="IPR049503">
    <property type="entry name" value="AbiJ_NTD4"/>
</dbReference>
<evidence type="ECO:0000259" key="1">
    <source>
        <dbReference type="Pfam" id="PF18863"/>
    </source>
</evidence>